<reference evidence="3" key="1">
    <citation type="journal article" date="2013" name="Nat. Genet.">
        <title>The draft genomes of soft-shell turtle and green sea turtle yield insights into the development and evolution of the turtle-specific body plan.</title>
        <authorList>
            <person name="Wang Z."/>
            <person name="Pascual-Anaya J."/>
            <person name="Zadissa A."/>
            <person name="Li W."/>
            <person name="Niimura Y."/>
            <person name="Huang Z."/>
            <person name="Li C."/>
            <person name="White S."/>
            <person name="Xiong Z."/>
            <person name="Fang D."/>
            <person name="Wang B."/>
            <person name="Ming Y."/>
            <person name="Chen Y."/>
            <person name="Zheng Y."/>
            <person name="Kuraku S."/>
            <person name="Pignatelli M."/>
            <person name="Herrero J."/>
            <person name="Beal K."/>
            <person name="Nozawa M."/>
            <person name="Li Q."/>
            <person name="Wang J."/>
            <person name="Zhang H."/>
            <person name="Yu L."/>
            <person name="Shigenobu S."/>
            <person name="Wang J."/>
            <person name="Liu J."/>
            <person name="Flicek P."/>
            <person name="Searle S."/>
            <person name="Wang J."/>
            <person name="Kuratani S."/>
            <person name="Yin Y."/>
            <person name="Aken B."/>
            <person name="Zhang G."/>
            <person name="Irie N."/>
        </authorList>
    </citation>
    <scope>NUCLEOTIDE SEQUENCE [LARGE SCALE GENOMIC DNA]</scope>
</reference>
<keyword evidence="3" id="KW-1185">Reference proteome</keyword>
<evidence type="ECO:0000313" key="3">
    <source>
        <dbReference type="Proteomes" id="UP000031443"/>
    </source>
</evidence>
<dbReference type="Proteomes" id="UP000031443">
    <property type="component" value="Unassembled WGS sequence"/>
</dbReference>
<dbReference type="EMBL" id="KB499736">
    <property type="protein sequence ID" value="EMP41066.1"/>
    <property type="molecule type" value="Genomic_DNA"/>
</dbReference>
<evidence type="ECO:0000313" key="2">
    <source>
        <dbReference type="EMBL" id="EMP41066.1"/>
    </source>
</evidence>
<protein>
    <submittedName>
        <fullName evidence="2">Uncharacterized protein</fullName>
    </submittedName>
</protein>
<evidence type="ECO:0000256" key="1">
    <source>
        <dbReference type="SAM" id="MobiDB-lite"/>
    </source>
</evidence>
<sequence length="90" mass="9865">MGARWKPWKDFAVGRHAVPELDFNGARDVNSSTQATTAVYAPAYARSSNTGACEILKIQPGTGEHKKPETNNESNLDKDPWNKEGSCQSE</sequence>
<dbReference type="AlphaFoldDB" id="M7BT62"/>
<feature type="compositionally biased region" description="Basic and acidic residues" evidence="1">
    <location>
        <begin position="63"/>
        <end position="82"/>
    </location>
</feature>
<feature type="region of interest" description="Disordered" evidence="1">
    <location>
        <begin position="58"/>
        <end position="90"/>
    </location>
</feature>
<gene>
    <name evidence="2" type="ORF">UY3_01685</name>
</gene>
<name>M7BT62_CHEMY</name>
<proteinExistence type="predicted"/>
<organism evidence="2 3">
    <name type="scientific">Chelonia mydas</name>
    <name type="common">Green sea-turtle</name>
    <name type="synonym">Chelonia agassizi</name>
    <dbReference type="NCBI Taxonomy" id="8469"/>
    <lineage>
        <taxon>Eukaryota</taxon>
        <taxon>Metazoa</taxon>
        <taxon>Chordata</taxon>
        <taxon>Craniata</taxon>
        <taxon>Vertebrata</taxon>
        <taxon>Euteleostomi</taxon>
        <taxon>Archelosauria</taxon>
        <taxon>Testudinata</taxon>
        <taxon>Testudines</taxon>
        <taxon>Cryptodira</taxon>
        <taxon>Durocryptodira</taxon>
        <taxon>Americhelydia</taxon>
        <taxon>Chelonioidea</taxon>
        <taxon>Cheloniidae</taxon>
        <taxon>Chelonia</taxon>
    </lineage>
</organism>
<accession>M7BT62</accession>